<evidence type="ECO:0000313" key="3">
    <source>
        <dbReference type="Proteomes" id="UP001180616"/>
    </source>
</evidence>
<evidence type="ECO:0000313" key="2">
    <source>
        <dbReference type="EMBL" id="WMW64368.1"/>
    </source>
</evidence>
<gene>
    <name evidence="2" type="ORF">KPS_002380</name>
</gene>
<keyword evidence="3" id="KW-1185">Reference proteome</keyword>
<evidence type="ECO:0000256" key="1">
    <source>
        <dbReference type="SAM" id="MobiDB-lite"/>
    </source>
</evidence>
<dbReference type="EMBL" id="CP133659">
    <property type="protein sequence ID" value="WMW64368.1"/>
    <property type="molecule type" value="Genomic_DNA"/>
</dbReference>
<dbReference type="Proteomes" id="UP001180616">
    <property type="component" value="Chromosome"/>
</dbReference>
<proteinExistence type="predicted"/>
<name>A0ABY9R052_9BACT</name>
<feature type="region of interest" description="Disordered" evidence="1">
    <location>
        <begin position="1"/>
        <end position="32"/>
    </location>
</feature>
<dbReference type="RefSeq" id="WP_309540461.1">
    <property type="nucleotide sequence ID" value="NZ_CP133659.1"/>
</dbReference>
<organism evidence="2 3">
    <name type="scientific">Nitratidesulfovibrio liaohensis</name>
    <dbReference type="NCBI Taxonomy" id="2604158"/>
    <lineage>
        <taxon>Bacteria</taxon>
        <taxon>Pseudomonadati</taxon>
        <taxon>Thermodesulfobacteriota</taxon>
        <taxon>Desulfovibrionia</taxon>
        <taxon>Desulfovibrionales</taxon>
        <taxon>Desulfovibrionaceae</taxon>
        <taxon>Nitratidesulfovibrio</taxon>
    </lineage>
</organism>
<sequence length="107" mass="11916">MHAHISHPWVHPYDSDTVDPADVRPGSVDPVAPQPSAVIVRRVTALRHELRRFRLTPGLTSGDHGRIAEIMRRLDETEDLHRSLLGFAPRELSPIHTGTKPGAPGRR</sequence>
<accession>A0ABY9R052</accession>
<reference evidence="2" key="1">
    <citation type="submission" date="2023-09" db="EMBL/GenBank/DDBJ databases">
        <authorList>
            <consortium name="CW5 consortium"/>
            <person name="Lu C.-W."/>
        </authorList>
    </citation>
    <scope>NUCLEOTIDE SEQUENCE</scope>
    <source>
        <strain evidence="2">KPS</strain>
    </source>
</reference>
<protein>
    <submittedName>
        <fullName evidence="2">Uncharacterized protein</fullName>
    </submittedName>
</protein>